<dbReference type="AlphaFoldDB" id="A0A2C9LRC1"/>
<dbReference type="Gene3D" id="1.10.8.20">
    <property type="entry name" value="N-terminal domain of phosphatidylinositol transfer protein sec14p"/>
    <property type="match status" value="1"/>
</dbReference>
<dbReference type="CDD" id="cd00170">
    <property type="entry name" value="SEC14"/>
    <property type="match status" value="1"/>
</dbReference>
<dbReference type="Pfam" id="PF00650">
    <property type="entry name" value="CRAL_TRIO"/>
    <property type="match status" value="1"/>
</dbReference>
<dbReference type="GO" id="GO:1902936">
    <property type="term" value="F:phosphatidylinositol bisphosphate binding"/>
    <property type="evidence" value="ECO:0007669"/>
    <property type="project" value="TreeGrafter"/>
</dbReference>
<dbReference type="Gene3D" id="3.40.525.10">
    <property type="entry name" value="CRAL-TRIO lipid binding domain"/>
    <property type="match status" value="1"/>
</dbReference>
<accession>A0A2C9LRC1</accession>
<dbReference type="GO" id="GO:0016020">
    <property type="term" value="C:membrane"/>
    <property type="evidence" value="ECO:0007669"/>
    <property type="project" value="TreeGrafter"/>
</dbReference>
<dbReference type="InterPro" id="IPR036273">
    <property type="entry name" value="CRAL/TRIO_N_dom_sf"/>
</dbReference>
<protein>
    <recommendedName>
        <fullName evidence="1">CRAL-TRIO domain-containing protein</fullName>
    </recommendedName>
</protein>
<dbReference type="EnsemblMetazoa" id="BGLB034102-RA">
    <property type="protein sequence ID" value="BGLB034102-PA"/>
    <property type="gene ID" value="BGLB034102"/>
</dbReference>
<dbReference type="Gene3D" id="1.20.5.1200">
    <property type="entry name" value="Alpha-tocopherol transfer"/>
    <property type="match status" value="1"/>
</dbReference>
<reference evidence="2" key="1">
    <citation type="submission" date="2020-05" db="UniProtKB">
        <authorList>
            <consortium name="EnsemblMetazoa"/>
        </authorList>
    </citation>
    <scope>IDENTIFICATION</scope>
    <source>
        <strain evidence="2">BB02</strain>
    </source>
</reference>
<dbReference type="PANTHER" id="PTHR10174">
    <property type="entry name" value="ALPHA-TOCOPHEROL TRANSFER PROTEIN-RELATED"/>
    <property type="match status" value="1"/>
</dbReference>
<dbReference type="SUPFAM" id="SSF52087">
    <property type="entry name" value="CRAL/TRIO domain"/>
    <property type="match status" value="1"/>
</dbReference>
<name>A0A2C9LRC1_BIOGL</name>
<dbReference type="STRING" id="6526.A0A2C9LRC1"/>
<dbReference type="SUPFAM" id="SSF46938">
    <property type="entry name" value="CRAL/TRIO N-terminal domain"/>
    <property type="match status" value="1"/>
</dbReference>
<dbReference type="VEuPathDB" id="VectorBase:BGLB034102"/>
<dbReference type="Proteomes" id="UP000076420">
    <property type="component" value="Unassembled WGS sequence"/>
</dbReference>
<proteinExistence type="predicted"/>
<dbReference type="VEuPathDB" id="VectorBase:BGLAX_026998"/>
<evidence type="ECO:0000313" key="2">
    <source>
        <dbReference type="EnsemblMetazoa" id="BGLB034102-PB"/>
    </source>
</evidence>
<evidence type="ECO:0000313" key="3">
    <source>
        <dbReference type="Proteomes" id="UP000076420"/>
    </source>
</evidence>
<dbReference type="InterPro" id="IPR036865">
    <property type="entry name" value="CRAL-TRIO_dom_sf"/>
</dbReference>
<dbReference type="SMART" id="SM00516">
    <property type="entry name" value="SEC14"/>
    <property type="match status" value="1"/>
</dbReference>
<dbReference type="SMART" id="SM01100">
    <property type="entry name" value="CRAL_TRIO_N"/>
    <property type="match status" value="1"/>
</dbReference>
<evidence type="ECO:0000259" key="1">
    <source>
        <dbReference type="PROSITE" id="PS50191"/>
    </source>
</evidence>
<feature type="domain" description="CRAL-TRIO" evidence="1">
    <location>
        <begin position="86"/>
        <end position="259"/>
    </location>
</feature>
<dbReference type="PANTHER" id="PTHR10174:SF130">
    <property type="entry name" value="ALPHA-TOCOPHEROL TRANSFER PROTEIN-LIKE"/>
    <property type="match status" value="1"/>
</dbReference>
<dbReference type="KEGG" id="bgt:106055904"/>
<dbReference type="InterPro" id="IPR001251">
    <property type="entry name" value="CRAL-TRIO_dom"/>
</dbReference>
<dbReference type="EnsemblMetazoa" id="BGLB034102-RB">
    <property type="protein sequence ID" value="BGLB034102-PB"/>
    <property type="gene ID" value="BGLB034102"/>
</dbReference>
<dbReference type="OrthoDB" id="75724at2759"/>
<sequence length="313" mass="36587">MQVVSDSNYKCTLSRESLEKAKRELNEDPDTRLIEVKTLRTRLEKVPGLKARTDINFLLPFLRARKFDQERAFQLVKNYYEVRRESPEIFDDLKPSRVQHVIDDGIIEVLKERDNQGCRVLVVRPGKWDPDRYSVQEMPRSTYLLMAKLVEEEETQVHGVHIINDLSGITLKQVSHIGPTAARQYVHIMQDVIPLRLKRYDYVNEPSFFDVLFTIFKQFMKEKLVKRIYLNGSKFDKLHESMNPDFLPTDLGGQQKPYANKEWIQDFMSSDLQFTEDNKYGFVSMTLNTEKQDSRNIDAGIQGLGGTFKKLEL</sequence>
<dbReference type="PROSITE" id="PS50191">
    <property type="entry name" value="CRAL_TRIO"/>
    <property type="match status" value="1"/>
</dbReference>
<dbReference type="PRINTS" id="PR00180">
    <property type="entry name" value="CRETINALDHBP"/>
</dbReference>
<organism evidence="2 3">
    <name type="scientific">Biomphalaria glabrata</name>
    <name type="common">Bloodfluke planorb</name>
    <name type="synonym">Freshwater snail</name>
    <dbReference type="NCBI Taxonomy" id="6526"/>
    <lineage>
        <taxon>Eukaryota</taxon>
        <taxon>Metazoa</taxon>
        <taxon>Spiralia</taxon>
        <taxon>Lophotrochozoa</taxon>
        <taxon>Mollusca</taxon>
        <taxon>Gastropoda</taxon>
        <taxon>Heterobranchia</taxon>
        <taxon>Euthyneura</taxon>
        <taxon>Panpulmonata</taxon>
        <taxon>Hygrophila</taxon>
        <taxon>Lymnaeoidea</taxon>
        <taxon>Planorbidae</taxon>
        <taxon>Biomphalaria</taxon>
    </lineage>
</organism>
<dbReference type="InterPro" id="IPR011074">
    <property type="entry name" value="CRAL/TRIO_N_dom"/>
</dbReference>
<gene>
    <name evidence="2" type="primary">106055904</name>
</gene>